<protein>
    <submittedName>
        <fullName evidence="1">Uncharacterized protein</fullName>
    </submittedName>
</protein>
<evidence type="ECO:0000313" key="1">
    <source>
        <dbReference type="EMBL" id="WEU39778.1"/>
    </source>
</evidence>
<reference evidence="1" key="2">
    <citation type="journal article" date="2022" name="Nat. Microbiol.">
        <title>A closed Candidatus Odinarchaeum chromosome exposes Asgard archaeal viruses.</title>
        <authorList>
            <person name="Tamarit D."/>
            <person name="Caceres E.F."/>
            <person name="Krupovic M."/>
            <person name="Nijland R."/>
            <person name="Eme L."/>
            <person name="Robinson N.P."/>
            <person name="Ettema T.J.G."/>
        </authorList>
    </citation>
    <scope>NUCLEOTIDE SEQUENCE</scope>
    <source>
        <strain evidence="1">LCB_4</strain>
    </source>
</reference>
<organism evidence="1 2">
    <name type="scientific">Odinarchaeota yellowstonii (strain LCB_4)</name>
    <dbReference type="NCBI Taxonomy" id="1841599"/>
    <lineage>
        <taxon>Archaea</taxon>
        <taxon>Promethearchaeati</taxon>
        <taxon>Candidatus Odinarchaeota</taxon>
        <taxon>Candidatus Odinarchaeia</taxon>
        <taxon>Candidatus Odinarchaeales</taxon>
        <taxon>Candidatus Odinarchaeaceae</taxon>
        <taxon>Candidatus Odinarchaeum</taxon>
    </lineage>
</organism>
<reference evidence="1" key="1">
    <citation type="journal article" date="2017" name="Nature">
        <title>Asgard archaea illuminate the origin of eukaryotic cellular complexity.</title>
        <authorList>
            <person name="Zaremba-Niedzwiedzka K."/>
            <person name="Caceres E.F."/>
            <person name="Saw J.H."/>
            <person name="Backstrom D."/>
            <person name="Juzokaite L."/>
            <person name="Vancaester E."/>
            <person name="Seitz K.W."/>
            <person name="Anantharaman K."/>
            <person name="Starnawski P."/>
            <person name="Kjeldsen K.U."/>
            <person name="Scott M.B."/>
            <person name="Nunoura T."/>
            <person name="Banfield J.F."/>
            <person name="Schramm A."/>
            <person name="Baker B.J."/>
            <person name="Spang A."/>
            <person name="Ettema T.J.G."/>
        </authorList>
    </citation>
    <scope>NUCLEOTIDE SEQUENCE</scope>
    <source>
        <strain evidence="1">LCB_4</strain>
    </source>
</reference>
<dbReference type="Proteomes" id="UP000186851">
    <property type="component" value="Chromosome"/>
</dbReference>
<dbReference type="KEGG" id="oyw:OdinLCB4_004685"/>
<gene>
    <name evidence="1" type="ORF">OdinLCB4_004685</name>
</gene>
<accession>A0AAF0D141</accession>
<dbReference type="AlphaFoldDB" id="A0AAF0D141"/>
<proteinExistence type="predicted"/>
<dbReference type="EMBL" id="CP091871">
    <property type="protein sequence ID" value="WEU39778.1"/>
    <property type="molecule type" value="Genomic_DNA"/>
</dbReference>
<name>A0AAF0D141_ODILC</name>
<evidence type="ECO:0000313" key="2">
    <source>
        <dbReference type="Proteomes" id="UP000186851"/>
    </source>
</evidence>
<sequence length="108" mass="12818">MEVYYTTGFEKFFAKLRESFDKQVDFEKWPSFTPEYNEDEYFWSTIGSLGEVLIIHCCNCDGPSDPRHKICDECIEKRKLVAAEDYKKRTGKKPPWKTIILCRIYAED</sequence>